<evidence type="ECO:0000313" key="3">
    <source>
        <dbReference type="Proteomes" id="UP000593562"/>
    </source>
</evidence>
<reference evidence="2 3" key="1">
    <citation type="journal article" date="2020" name="Nat. Commun.">
        <title>Genome of Tripterygium wilfordii and identification of cytochrome P450 involved in triptolide biosynthesis.</title>
        <authorList>
            <person name="Tu L."/>
            <person name="Su P."/>
            <person name="Zhang Z."/>
            <person name="Gao L."/>
            <person name="Wang J."/>
            <person name="Hu T."/>
            <person name="Zhou J."/>
            <person name="Zhang Y."/>
            <person name="Zhao Y."/>
            <person name="Liu Y."/>
            <person name="Song Y."/>
            <person name="Tong Y."/>
            <person name="Lu Y."/>
            <person name="Yang J."/>
            <person name="Xu C."/>
            <person name="Jia M."/>
            <person name="Peters R.J."/>
            <person name="Huang L."/>
            <person name="Gao W."/>
        </authorList>
    </citation>
    <scope>NUCLEOTIDE SEQUENCE [LARGE SCALE GENOMIC DNA]</scope>
    <source>
        <strain evidence="3">cv. XIE 37</strain>
        <tissue evidence="2">Leaf</tissue>
    </source>
</reference>
<feature type="region of interest" description="Disordered" evidence="1">
    <location>
        <begin position="33"/>
        <end position="52"/>
    </location>
</feature>
<evidence type="ECO:0000256" key="1">
    <source>
        <dbReference type="SAM" id="MobiDB-lite"/>
    </source>
</evidence>
<feature type="region of interest" description="Disordered" evidence="1">
    <location>
        <begin position="1"/>
        <end position="22"/>
    </location>
</feature>
<organism evidence="2 3">
    <name type="scientific">Tripterygium wilfordii</name>
    <name type="common">Thunder God vine</name>
    <dbReference type="NCBI Taxonomy" id="458696"/>
    <lineage>
        <taxon>Eukaryota</taxon>
        <taxon>Viridiplantae</taxon>
        <taxon>Streptophyta</taxon>
        <taxon>Embryophyta</taxon>
        <taxon>Tracheophyta</taxon>
        <taxon>Spermatophyta</taxon>
        <taxon>Magnoliopsida</taxon>
        <taxon>eudicotyledons</taxon>
        <taxon>Gunneridae</taxon>
        <taxon>Pentapetalae</taxon>
        <taxon>rosids</taxon>
        <taxon>fabids</taxon>
        <taxon>Celastrales</taxon>
        <taxon>Celastraceae</taxon>
        <taxon>Tripterygium</taxon>
    </lineage>
</organism>
<evidence type="ECO:0000313" key="2">
    <source>
        <dbReference type="EMBL" id="KAF5731457.1"/>
    </source>
</evidence>
<feature type="compositionally biased region" description="Polar residues" evidence="1">
    <location>
        <begin position="34"/>
        <end position="43"/>
    </location>
</feature>
<dbReference type="InParanoid" id="A0A7J7CC58"/>
<comment type="caution">
    <text evidence="2">The sequence shown here is derived from an EMBL/GenBank/DDBJ whole genome shotgun (WGS) entry which is preliminary data.</text>
</comment>
<sequence>MKTQPHYKDGSLGHEHSKRTIREKLKDAYEAAMASNTSIQSGGRKSHREEDPIRIMMFLGSWSHT</sequence>
<dbReference type="AlphaFoldDB" id="A0A7J7CC58"/>
<keyword evidence="3" id="KW-1185">Reference proteome</keyword>
<protein>
    <submittedName>
        <fullName evidence="2">Uncharacterized protein</fullName>
    </submittedName>
</protein>
<gene>
    <name evidence="2" type="ORF">HS088_TW18G00135</name>
</gene>
<dbReference type="EMBL" id="JAAARO010000018">
    <property type="protein sequence ID" value="KAF5731457.1"/>
    <property type="molecule type" value="Genomic_DNA"/>
</dbReference>
<accession>A0A7J7CC58</accession>
<dbReference type="Proteomes" id="UP000593562">
    <property type="component" value="Unassembled WGS sequence"/>
</dbReference>
<proteinExistence type="predicted"/>
<name>A0A7J7CC58_TRIWF</name>